<dbReference type="EMBL" id="CP124755">
    <property type="protein sequence ID" value="WGZ91686.1"/>
    <property type="molecule type" value="Genomic_DNA"/>
</dbReference>
<reference evidence="2" key="2">
    <citation type="submission" date="2023-04" db="EMBL/GenBank/DDBJ databases">
        <authorList>
            <person name="Beletskiy A.V."/>
            <person name="Mardanov A.V."/>
            <person name="Ravin N.V."/>
        </authorList>
    </citation>
    <scope>NUCLEOTIDE SEQUENCE</scope>
    <source>
        <strain evidence="2">GKL-01</strain>
    </source>
</reference>
<sequence length="206" mass="23786">MVMQALIQTYVPFDDYLKGERDVNTRSEYVDGEIYAMAGASETHNTIAHTLGSAIDNVLKETCRVWQSDMKVVGKTRDNKPFAYYPDIMAACGENTDDLYYRTNPILIVEVLSGSTKRIDLKEKFDNYSQIPSLLEYVVVSQETPYLRVYRRRTNWQLEPYYAEDILILESVGLEIVVHHIYRRVRREVGLEVPFPMQKTTPSSNA</sequence>
<accession>A0AA95H6T0</accession>
<dbReference type="PANTHER" id="PTHR36558:SF1">
    <property type="entry name" value="RESTRICTION ENDONUCLEASE DOMAIN-CONTAINING PROTEIN-RELATED"/>
    <property type="match status" value="1"/>
</dbReference>
<dbReference type="AlphaFoldDB" id="A0AA95H6T0"/>
<gene>
    <name evidence="2" type="ORF">QJT80_04235</name>
</gene>
<dbReference type="Pfam" id="PF05685">
    <property type="entry name" value="Uma2"/>
    <property type="match status" value="1"/>
</dbReference>
<dbReference type="SUPFAM" id="SSF52980">
    <property type="entry name" value="Restriction endonuclease-like"/>
    <property type="match status" value="1"/>
</dbReference>
<dbReference type="Gene3D" id="3.90.1570.10">
    <property type="entry name" value="tt1808, chain A"/>
    <property type="match status" value="1"/>
</dbReference>
<feature type="domain" description="Putative restriction endonuclease" evidence="1">
    <location>
        <begin position="14"/>
        <end position="172"/>
    </location>
</feature>
<proteinExistence type="predicted"/>
<dbReference type="Proteomes" id="UP001300672">
    <property type="component" value="Chromosome"/>
</dbReference>
<reference evidence="2" key="1">
    <citation type="journal article" date="2023" name="Int. J. Mol. Sci.">
        <title>Metagenomics Revealed a New Genus 'Candidatus Thiocaldithrix dubininis' gen. nov., sp. nov. and a New Species 'Candidatus Thiothrix putei' sp. nov. in the Family Thiotrichaceae, Some Members of Which Have Traits of Both Na+- and H+-Motive Energetics.</title>
        <authorList>
            <person name="Ravin N.V."/>
            <person name="Muntyan M.S."/>
            <person name="Smolyakov D.D."/>
            <person name="Rudenko T.S."/>
            <person name="Beletsky A.V."/>
            <person name="Mardanov A.V."/>
            <person name="Grabovich M.Y."/>
        </authorList>
    </citation>
    <scope>NUCLEOTIDE SEQUENCE</scope>
    <source>
        <strain evidence="2">GKL-01</strain>
    </source>
</reference>
<organism evidence="2">
    <name type="scientific">Candidatus Thiocaldithrix dubininis</name>
    <dbReference type="NCBI Taxonomy" id="3080823"/>
    <lineage>
        <taxon>Bacteria</taxon>
        <taxon>Pseudomonadati</taxon>
        <taxon>Pseudomonadota</taxon>
        <taxon>Gammaproteobacteria</taxon>
        <taxon>Thiotrichales</taxon>
        <taxon>Thiotrichaceae</taxon>
        <taxon>Candidatus Thiocaldithrix</taxon>
    </lineage>
</organism>
<dbReference type="GO" id="GO:0004519">
    <property type="term" value="F:endonuclease activity"/>
    <property type="evidence" value="ECO:0007669"/>
    <property type="project" value="UniProtKB-KW"/>
</dbReference>
<dbReference type="InterPro" id="IPR008538">
    <property type="entry name" value="Uma2"/>
</dbReference>
<dbReference type="PANTHER" id="PTHR36558">
    <property type="entry name" value="GLR1098 PROTEIN"/>
    <property type="match status" value="1"/>
</dbReference>
<dbReference type="InterPro" id="IPR012296">
    <property type="entry name" value="Nuclease_put_TT1808"/>
</dbReference>
<keyword evidence="2" id="KW-0255">Endonuclease</keyword>
<protein>
    <submittedName>
        <fullName evidence="2">Uma2 family endonuclease</fullName>
    </submittedName>
</protein>
<evidence type="ECO:0000313" key="2">
    <source>
        <dbReference type="EMBL" id="WGZ91686.1"/>
    </source>
</evidence>
<dbReference type="KEGG" id="tdu:QJT80_04235"/>
<name>A0AA95H6T0_9GAMM</name>
<evidence type="ECO:0000259" key="1">
    <source>
        <dbReference type="Pfam" id="PF05685"/>
    </source>
</evidence>
<dbReference type="CDD" id="cd06260">
    <property type="entry name" value="DUF820-like"/>
    <property type="match status" value="1"/>
</dbReference>
<dbReference type="InterPro" id="IPR011335">
    <property type="entry name" value="Restrct_endonuc-II-like"/>
</dbReference>
<keyword evidence="2" id="KW-0378">Hydrolase</keyword>
<keyword evidence="2" id="KW-0540">Nuclease</keyword>